<dbReference type="PANTHER" id="PTHR32502:SF23">
    <property type="entry name" value="TRANSPORT PROTEIN, PTS SYSTEM"/>
    <property type="match status" value="1"/>
</dbReference>
<gene>
    <name evidence="2" type="ORF">ENI34_08785</name>
</gene>
<protein>
    <recommendedName>
        <fullName evidence="4">PTS mannose/fructose/sorbose transporter family subunit IID</fullName>
    </recommendedName>
</protein>
<dbReference type="EMBL" id="DRIG01000092">
    <property type="protein sequence ID" value="HEC79219.1"/>
    <property type="molecule type" value="Genomic_DNA"/>
</dbReference>
<evidence type="ECO:0000256" key="1">
    <source>
        <dbReference type="SAM" id="Phobius"/>
    </source>
</evidence>
<dbReference type="InterPro" id="IPR050303">
    <property type="entry name" value="GatZ_KbaZ_carbometab"/>
</dbReference>
<keyword evidence="1" id="KW-1133">Transmembrane helix</keyword>
<keyword evidence="1" id="KW-0812">Transmembrane</keyword>
<keyword evidence="1" id="KW-0472">Membrane</keyword>
<dbReference type="PROSITE" id="PS51108">
    <property type="entry name" value="PTS_EIID"/>
    <property type="match status" value="1"/>
</dbReference>
<name>A0A9C9ENH7_UNCW3</name>
<dbReference type="GO" id="GO:0009401">
    <property type="term" value="P:phosphoenolpyruvate-dependent sugar phosphotransferase system"/>
    <property type="evidence" value="ECO:0007669"/>
    <property type="project" value="InterPro"/>
</dbReference>
<dbReference type="PANTHER" id="PTHR32502">
    <property type="entry name" value="N-ACETYLGALACTOSAMINE PERMEASE II COMPONENT-RELATED"/>
    <property type="match status" value="1"/>
</dbReference>
<comment type="caution">
    <text evidence="2">The sequence shown here is derived from an EMBL/GenBank/DDBJ whole genome shotgun (WGS) entry which is preliminary data.</text>
</comment>
<proteinExistence type="predicted"/>
<organism evidence="2 3">
    <name type="scientific">candidate division WOR-3 bacterium</name>
    <dbReference type="NCBI Taxonomy" id="2052148"/>
    <lineage>
        <taxon>Bacteria</taxon>
        <taxon>Bacteria division WOR-3</taxon>
    </lineage>
</organism>
<sequence length="230" mass="26148">MRIGFARLLKIILSSFFIQTSWSFFSMQGLGFLFNLISGAKKDQRNQIMKTHKEFFNTHPYMASYIIGATLRAYDEEKKSLDEIKKFITIAQTSFASAGDLLFWRTIRPALLLFSVILALKTGVTGPLTFLIVYNIFHLYHRIQGIRDGYQLGADVIFILRSKRFTMTQKIFEVCGAAFCGALISLISLQVNYLAVIPLTLLFILLLMKRVSSVFIILAVLLLLIIIVMV</sequence>
<evidence type="ECO:0008006" key="4">
    <source>
        <dbReference type="Google" id="ProtNLM"/>
    </source>
</evidence>
<evidence type="ECO:0000313" key="2">
    <source>
        <dbReference type="EMBL" id="HEC79219.1"/>
    </source>
</evidence>
<dbReference type="Pfam" id="PF03613">
    <property type="entry name" value="EIID-AGA"/>
    <property type="match status" value="1"/>
</dbReference>
<evidence type="ECO:0000313" key="3">
    <source>
        <dbReference type="Proteomes" id="UP000885826"/>
    </source>
</evidence>
<dbReference type="InterPro" id="IPR004704">
    <property type="entry name" value="PTS_IID_man"/>
</dbReference>
<reference evidence="2" key="1">
    <citation type="journal article" date="2020" name="mSystems">
        <title>Genome- and Community-Level Interaction Insights into Carbon Utilization and Element Cycling Functions of Hydrothermarchaeota in Hydrothermal Sediment.</title>
        <authorList>
            <person name="Zhou Z."/>
            <person name="Liu Y."/>
            <person name="Xu W."/>
            <person name="Pan J."/>
            <person name="Luo Z.H."/>
            <person name="Li M."/>
        </authorList>
    </citation>
    <scope>NUCLEOTIDE SEQUENCE</scope>
    <source>
        <strain evidence="2">HyVt-388</strain>
    </source>
</reference>
<dbReference type="Proteomes" id="UP000885826">
    <property type="component" value="Unassembled WGS sequence"/>
</dbReference>
<feature type="transmembrane region" description="Helical" evidence="1">
    <location>
        <begin position="211"/>
        <end position="229"/>
    </location>
</feature>
<dbReference type="GO" id="GO:0005886">
    <property type="term" value="C:plasma membrane"/>
    <property type="evidence" value="ECO:0007669"/>
    <property type="project" value="TreeGrafter"/>
</dbReference>
<accession>A0A9C9ENH7</accession>
<feature type="transmembrane region" description="Helical" evidence="1">
    <location>
        <begin position="12"/>
        <end position="38"/>
    </location>
</feature>
<dbReference type="AlphaFoldDB" id="A0A9C9ENH7"/>
<feature type="transmembrane region" description="Helical" evidence="1">
    <location>
        <begin position="110"/>
        <end position="137"/>
    </location>
</feature>